<name>A0ABR4HRY1_9EURO</name>
<proteinExistence type="predicted"/>
<protein>
    <recommendedName>
        <fullName evidence="4">LEA domain protein</fullName>
    </recommendedName>
</protein>
<feature type="region of interest" description="Disordered" evidence="1">
    <location>
        <begin position="114"/>
        <end position="137"/>
    </location>
</feature>
<feature type="compositionally biased region" description="Basic and acidic residues" evidence="1">
    <location>
        <begin position="38"/>
        <end position="47"/>
    </location>
</feature>
<keyword evidence="3" id="KW-1185">Reference proteome</keyword>
<gene>
    <name evidence="2" type="ORF">BDW59DRAFT_133272</name>
</gene>
<feature type="compositionally biased region" description="Polar residues" evidence="1">
    <location>
        <begin position="17"/>
        <end position="37"/>
    </location>
</feature>
<feature type="compositionally biased region" description="Basic and acidic residues" evidence="1">
    <location>
        <begin position="174"/>
        <end position="187"/>
    </location>
</feature>
<feature type="region of interest" description="Disordered" evidence="1">
    <location>
        <begin position="1"/>
        <end position="93"/>
    </location>
</feature>
<dbReference type="EMBL" id="JBFXLS010000092">
    <property type="protein sequence ID" value="KAL2817453.1"/>
    <property type="molecule type" value="Genomic_DNA"/>
</dbReference>
<feature type="region of interest" description="Disordered" evidence="1">
    <location>
        <begin position="157"/>
        <end position="187"/>
    </location>
</feature>
<evidence type="ECO:0000256" key="1">
    <source>
        <dbReference type="SAM" id="MobiDB-lite"/>
    </source>
</evidence>
<organism evidence="2 3">
    <name type="scientific">Aspergillus cavernicola</name>
    <dbReference type="NCBI Taxonomy" id="176166"/>
    <lineage>
        <taxon>Eukaryota</taxon>
        <taxon>Fungi</taxon>
        <taxon>Dikarya</taxon>
        <taxon>Ascomycota</taxon>
        <taxon>Pezizomycotina</taxon>
        <taxon>Eurotiomycetes</taxon>
        <taxon>Eurotiomycetidae</taxon>
        <taxon>Eurotiales</taxon>
        <taxon>Aspergillaceae</taxon>
        <taxon>Aspergillus</taxon>
        <taxon>Aspergillus subgen. Nidulantes</taxon>
    </lineage>
</organism>
<sequence>MQPTTATTRDEQPSQPPKESTYTQPSNPITHVPSETTQPRELERKQGDPTPKITRGASSTPSTANMLSDIKTRHQAQLSAMQNRGDVDTDYGVEQQPNEGAIAHAVEGQSRLRAQAGAHAGAVGTAQGPGAPAYGEGVDTMADLGRKTDEHYRILGDRVGRMPGGSDGNGDVEMTGRERKLKQDRELHPADVVMEVTGDPVVGR</sequence>
<comment type="caution">
    <text evidence="2">The sequence shown here is derived from an EMBL/GenBank/DDBJ whole genome shotgun (WGS) entry which is preliminary data.</text>
</comment>
<reference evidence="2 3" key="1">
    <citation type="submission" date="2024-07" db="EMBL/GenBank/DDBJ databases">
        <title>Section-level genome sequencing and comparative genomics of Aspergillus sections Usti and Cavernicolus.</title>
        <authorList>
            <consortium name="Lawrence Berkeley National Laboratory"/>
            <person name="Nybo J.L."/>
            <person name="Vesth T.C."/>
            <person name="Theobald S."/>
            <person name="Frisvad J.C."/>
            <person name="Larsen T.O."/>
            <person name="Kjaerboelling I."/>
            <person name="Rothschild-Mancinelli K."/>
            <person name="Lyhne E.K."/>
            <person name="Kogle M.E."/>
            <person name="Barry K."/>
            <person name="Clum A."/>
            <person name="Na H."/>
            <person name="Ledsgaard L."/>
            <person name="Lin J."/>
            <person name="Lipzen A."/>
            <person name="Kuo A."/>
            <person name="Riley R."/>
            <person name="Mondo S."/>
            <person name="LaButti K."/>
            <person name="Haridas S."/>
            <person name="Pangalinan J."/>
            <person name="Salamov A.A."/>
            <person name="Simmons B.A."/>
            <person name="Magnuson J.K."/>
            <person name="Chen J."/>
            <person name="Drula E."/>
            <person name="Henrissat B."/>
            <person name="Wiebenga A."/>
            <person name="Lubbers R.J."/>
            <person name="Gomes A.C."/>
            <person name="Makela M.R."/>
            <person name="Stajich J."/>
            <person name="Grigoriev I.V."/>
            <person name="Mortensen U.H."/>
            <person name="De vries R.P."/>
            <person name="Baker S.E."/>
            <person name="Andersen M.R."/>
        </authorList>
    </citation>
    <scope>NUCLEOTIDE SEQUENCE [LARGE SCALE GENOMIC DNA]</scope>
    <source>
        <strain evidence="2 3">CBS 600.67</strain>
    </source>
</reference>
<accession>A0ABR4HRY1</accession>
<evidence type="ECO:0008006" key="4">
    <source>
        <dbReference type="Google" id="ProtNLM"/>
    </source>
</evidence>
<evidence type="ECO:0000313" key="3">
    <source>
        <dbReference type="Proteomes" id="UP001610335"/>
    </source>
</evidence>
<evidence type="ECO:0000313" key="2">
    <source>
        <dbReference type="EMBL" id="KAL2817453.1"/>
    </source>
</evidence>
<dbReference type="Proteomes" id="UP001610335">
    <property type="component" value="Unassembled WGS sequence"/>
</dbReference>
<feature type="compositionally biased region" description="Polar residues" evidence="1">
    <location>
        <begin position="56"/>
        <end position="66"/>
    </location>
</feature>